<dbReference type="Pfam" id="PF18014">
    <property type="entry name" value="Acetyltransf_18"/>
    <property type="match status" value="1"/>
</dbReference>
<evidence type="ECO:0000313" key="2">
    <source>
        <dbReference type="EMBL" id="MFC4350368.1"/>
    </source>
</evidence>
<dbReference type="PROSITE" id="PS51186">
    <property type="entry name" value="GNAT"/>
    <property type="match status" value="1"/>
</dbReference>
<dbReference type="EMBL" id="JBHSCW010000001">
    <property type="protein sequence ID" value="MFC4350368.1"/>
    <property type="molecule type" value="Genomic_DNA"/>
</dbReference>
<organism evidence="2 3">
    <name type="scientific">Fodinicurvata halophila</name>
    <dbReference type="NCBI Taxonomy" id="1419723"/>
    <lineage>
        <taxon>Bacteria</taxon>
        <taxon>Pseudomonadati</taxon>
        <taxon>Pseudomonadota</taxon>
        <taxon>Alphaproteobacteria</taxon>
        <taxon>Rhodospirillales</taxon>
        <taxon>Rhodovibrionaceae</taxon>
        <taxon>Fodinicurvata</taxon>
    </lineage>
</organism>
<dbReference type="PANTHER" id="PTHR47237:SF2">
    <property type="entry name" value="BLL4206 PROTEIN"/>
    <property type="match status" value="1"/>
</dbReference>
<keyword evidence="3" id="KW-1185">Reference proteome</keyword>
<dbReference type="SUPFAM" id="SSF55729">
    <property type="entry name" value="Acyl-CoA N-acyltransferases (Nat)"/>
    <property type="match status" value="1"/>
</dbReference>
<name>A0ABV8UIT3_9PROT</name>
<evidence type="ECO:0000259" key="1">
    <source>
        <dbReference type="PROSITE" id="PS51186"/>
    </source>
</evidence>
<gene>
    <name evidence="2" type="ORF">ACFOW6_02300</name>
</gene>
<dbReference type="Gene3D" id="3.40.630.30">
    <property type="match status" value="1"/>
</dbReference>
<keyword evidence="2" id="KW-0012">Acyltransferase</keyword>
<dbReference type="RefSeq" id="WP_382420707.1">
    <property type="nucleotide sequence ID" value="NZ_JBHSCW010000001.1"/>
</dbReference>
<accession>A0ABV8UIT3</accession>
<proteinExistence type="predicted"/>
<sequence length="283" mass="30455">MALTSQVATEILDESHLPDLMALSREAGWNQLEADWRLFLDQGRVFGVLDAGRAVGSAAILPYGDDFAWIGMVLVRGSHRKQGLGTRLLERCLDELDRQGRIACLDATPAGEPIYRTLGFEGSLRLTRWQGQGRAPAAHAAEGSLVPLSQPEAFLAAVALDAAALGAERRPILASLAQRLPEAAWMTEDSSGAILGRNGDLASQIGPLLAETEETAVALLDSALAQLSGRVFLDVVDTRQAVVDHLQARGFTQQRPYLRMTRNADRRIGDATNLHAIAGPEFG</sequence>
<keyword evidence="2" id="KW-0808">Transferase</keyword>
<dbReference type="Proteomes" id="UP001595799">
    <property type="component" value="Unassembled WGS sequence"/>
</dbReference>
<dbReference type="Gene3D" id="3.40.630.90">
    <property type="match status" value="1"/>
</dbReference>
<feature type="domain" description="N-acetyltransferase" evidence="1">
    <location>
        <begin position="7"/>
        <end position="142"/>
    </location>
</feature>
<dbReference type="EC" id="2.3.1.-" evidence="2"/>
<dbReference type="PANTHER" id="PTHR47237">
    <property type="entry name" value="SLL0310 PROTEIN"/>
    <property type="match status" value="1"/>
</dbReference>
<dbReference type="GO" id="GO:0016746">
    <property type="term" value="F:acyltransferase activity"/>
    <property type="evidence" value="ECO:0007669"/>
    <property type="project" value="UniProtKB-KW"/>
</dbReference>
<protein>
    <submittedName>
        <fullName evidence="2">GNAT family N-acetyltransferase</fullName>
        <ecNumber evidence="2">2.3.1.-</ecNumber>
    </submittedName>
</protein>
<evidence type="ECO:0000313" key="3">
    <source>
        <dbReference type="Proteomes" id="UP001595799"/>
    </source>
</evidence>
<reference evidence="3" key="1">
    <citation type="journal article" date="2019" name="Int. J. Syst. Evol. Microbiol.">
        <title>The Global Catalogue of Microorganisms (GCM) 10K type strain sequencing project: providing services to taxonomists for standard genome sequencing and annotation.</title>
        <authorList>
            <consortium name="The Broad Institute Genomics Platform"/>
            <consortium name="The Broad Institute Genome Sequencing Center for Infectious Disease"/>
            <person name="Wu L."/>
            <person name="Ma J."/>
        </authorList>
    </citation>
    <scope>NUCLEOTIDE SEQUENCE [LARGE SCALE GENOMIC DNA]</scope>
    <source>
        <strain evidence="3">CECT 8472</strain>
    </source>
</reference>
<dbReference type="InterPro" id="IPR041496">
    <property type="entry name" value="YitH/HolE_GNAT"/>
</dbReference>
<dbReference type="Pfam" id="PF00583">
    <property type="entry name" value="Acetyltransf_1"/>
    <property type="match status" value="1"/>
</dbReference>
<dbReference type="InterPro" id="IPR052729">
    <property type="entry name" value="Acyl/Acetyltrans_Enzymes"/>
</dbReference>
<dbReference type="CDD" id="cd04301">
    <property type="entry name" value="NAT_SF"/>
    <property type="match status" value="1"/>
</dbReference>
<dbReference type="InterPro" id="IPR016181">
    <property type="entry name" value="Acyl_CoA_acyltransferase"/>
</dbReference>
<dbReference type="InterPro" id="IPR000182">
    <property type="entry name" value="GNAT_dom"/>
</dbReference>
<comment type="caution">
    <text evidence="2">The sequence shown here is derived from an EMBL/GenBank/DDBJ whole genome shotgun (WGS) entry which is preliminary data.</text>
</comment>